<evidence type="ECO:0000259" key="7">
    <source>
        <dbReference type="Pfam" id="PF25954"/>
    </source>
</evidence>
<dbReference type="InterPro" id="IPR006143">
    <property type="entry name" value="RND_pump_MFP"/>
</dbReference>
<dbReference type="InterPro" id="IPR051909">
    <property type="entry name" value="MFP_Cation_Efflux"/>
</dbReference>
<accession>A0A3M0A3D4</accession>
<dbReference type="EMBL" id="REFJ01000005">
    <property type="protein sequence ID" value="RMA78964.1"/>
    <property type="molecule type" value="Genomic_DNA"/>
</dbReference>
<dbReference type="Pfam" id="PF25869">
    <property type="entry name" value="3HB_CusB"/>
    <property type="match status" value="1"/>
</dbReference>
<feature type="domain" description="Heavy metal binding" evidence="4">
    <location>
        <begin position="52"/>
        <end position="78"/>
    </location>
</feature>
<dbReference type="PANTHER" id="PTHR30097:SF15">
    <property type="entry name" value="CATION EFFLUX SYSTEM PROTEIN CUSB"/>
    <property type="match status" value="1"/>
</dbReference>
<dbReference type="PANTHER" id="PTHR30097">
    <property type="entry name" value="CATION EFFLUX SYSTEM PROTEIN CUSB"/>
    <property type="match status" value="1"/>
</dbReference>
<protein>
    <submittedName>
        <fullName evidence="9">Cu(I)/Ag(I) efflux system membrane fusion protein</fullName>
    </submittedName>
</protein>
<dbReference type="GO" id="GO:0022857">
    <property type="term" value="F:transmembrane transporter activity"/>
    <property type="evidence" value="ECO:0007669"/>
    <property type="project" value="InterPro"/>
</dbReference>
<dbReference type="FunFam" id="2.40.30.170:FF:000010">
    <property type="entry name" value="Efflux RND transporter periplasmic adaptor subunit"/>
    <property type="match status" value="1"/>
</dbReference>
<sequence>MKKLVFGALVGVSLFAAGWLAQPLLSSHSTANHSGLTAVPSEPSVAEKEPLYWVAPMDSNYRRDGPGKSPMGMDLVPVYEESVEGLVQIDPGFQANFGITTVTAQSGRLALAVETVGFVDYAEDDVSHVHSRVEGWIEKVYVYAVGDEVRKGEPLFELYSPEVVSAQNELIANVQRNNTALIAATERRLQLMGLDSETIANIKRGGEVVDSIAFLAPSDGVVTSLMAREGMYVEPSLELLSIADLNEVWVRAELFEQQQAWVEQGQAVTVTVAGLPRRQWEGEVDYIYPVVSNALRTAQLRVVLTNHDGALKPNMFTQLRIEAGVTKSGIVVPEQALIKGERSDRVVIRVGEAGFRSVRVRAGLSANGEVIILRGLSEGDQVVTSGQFLIDSESNISAASNRLNGQ</sequence>
<dbReference type="Pfam" id="PF25919">
    <property type="entry name" value="BSH_CusB"/>
    <property type="match status" value="1"/>
</dbReference>
<feature type="domain" description="Multidrug resistance protein MdtA-like C-terminal permuted SH3" evidence="8">
    <location>
        <begin position="330"/>
        <end position="386"/>
    </location>
</feature>
<dbReference type="RefSeq" id="WP_121877595.1">
    <property type="nucleotide sequence ID" value="NZ_REFJ01000005.1"/>
</dbReference>
<dbReference type="Proteomes" id="UP000267187">
    <property type="component" value="Unassembled WGS sequence"/>
</dbReference>
<dbReference type="InterPro" id="IPR058790">
    <property type="entry name" value="BSH_CusB"/>
</dbReference>
<dbReference type="Gene3D" id="2.40.50.100">
    <property type="match status" value="1"/>
</dbReference>
<feature type="domain" description="CusB-like three alpha-helical bundle" evidence="5">
    <location>
        <begin position="162"/>
        <end position="208"/>
    </location>
</feature>
<dbReference type="OrthoDB" id="9806939at2"/>
<evidence type="ECO:0000259" key="4">
    <source>
        <dbReference type="Pfam" id="PF19335"/>
    </source>
</evidence>
<feature type="domain" description="CusB-like beta-barrel" evidence="7">
    <location>
        <begin position="247"/>
        <end position="323"/>
    </location>
</feature>
<evidence type="ECO:0000313" key="9">
    <source>
        <dbReference type="EMBL" id="RMA78964.1"/>
    </source>
</evidence>
<reference evidence="9 10" key="1">
    <citation type="submission" date="2018-10" db="EMBL/GenBank/DDBJ databases">
        <title>Genomic Encyclopedia of Type Strains, Phase IV (KMG-IV): sequencing the most valuable type-strain genomes for metagenomic binning, comparative biology and taxonomic classification.</title>
        <authorList>
            <person name="Goeker M."/>
        </authorList>
    </citation>
    <scope>NUCLEOTIDE SEQUENCE [LARGE SCALE GENOMIC DNA]</scope>
    <source>
        <strain evidence="9 10">DSM 25080</strain>
    </source>
</reference>
<dbReference type="Pfam" id="PF25967">
    <property type="entry name" value="RND-MFP_C"/>
    <property type="match status" value="1"/>
</dbReference>
<dbReference type="InterPro" id="IPR045800">
    <property type="entry name" value="HMBD"/>
</dbReference>
<feature type="domain" description="CusB-like barrel-sandwich hybrid" evidence="6">
    <location>
        <begin position="126"/>
        <end position="243"/>
    </location>
</feature>
<dbReference type="Gene3D" id="2.40.420.20">
    <property type="match status" value="1"/>
</dbReference>
<evidence type="ECO:0000259" key="8">
    <source>
        <dbReference type="Pfam" id="PF25967"/>
    </source>
</evidence>
<feature type="signal peptide" evidence="3">
    <location>
        <begin position="1"/>
        <end position="21"/>
    </location>
</feature>
<evidence type="ECO:0000259" key="6">
    <source>
        <dbReference type="Pfam" id="PF25919"/>
    </source>
</evidence>
<organism evidence="9 10">
    <name type="scientific">Umboniibacter marinipuniceus</name>
    <dbReference type="NCBI Taxonomy" id="569599"/>
    <lineage>
        <taxon>Bacteria</taxon>
        <taxon>Pseudomonadati</taxon>
        <taxon>Pseudomonadota</taxon>
        <taxon>Gammaproteobacteria</taxon>
        <taxon>Cellvibrionales</taxon>
        <taxon>Cellvibrionaceae</taxon>
        <taxon>Umboniibacter</taxon>
    </lineage>
</organism>
<dbReference type="Gene3D" id="2.40.30.170">
    <property type="match status" value="1"/>
</dbReference>
<comment type="similarity">
    <text evidence="1">Belongs to the membrane fusion protein (MFP) (TC 8.A.1) family.</text>
</comment>
<feature type="chain" id="PRO_5017944998" evidence="3">
    <location>
        <begin position="22"/>
        <end position="406"/>
    </location>
</feature>
<proteinExistence type="inferred from homology"/>
<keyword evidence="10" id="KW-1185">Reference proteome</keyword>
<evidence type="ECO:0000256" key="3">
    <source>
        <dbReference type="SAM" id="SignalP"/>
    </source>
</evidence>
<dbReference type="GO" id="GO:0030288">
    <property type="term" value="C:outer membrane-bounded periplasmic space"/>
    <property type="evidence" value="ECO:0007669"/>
    <property type="project" value="TreeGrafter"/>
</dbReference>
<dbReference type="GO" id="GO:0046914">
    <property type="term" value="F:transition metal ion binding"/>
    <property type="evidence" value="ECO:0007669"/>
    <property type="project" value="TreeGrafter"/>
</dbReference>
<dbReference type="AlphaFoldDB" id="A0A3M0A3D4"/>
<dbReference type="InterPro" id="IPR058627">
    <property type="entry name" value="MdtA-like_C"/>
</dbReference>
<evidence type="ECO:0000259" key="5">
    <source>
        <dbReference type="Pfam" id="PF25869"/>
    </source>
</evidence>
<evidence type="ECO:0000256" key="2">
    <source>
        <dbReference type="ARBA" id="ARBA00022448"/>
    </source>
</evidence>
<dbReference type="InterPro" id="IPR058791">
    <property type="entry name" value="3HB_CusB"/>
</dbReference>
<evidence type="ECO:0000313" key="10">
    <source>
        <dbReference type="Proteomes" id="UP000267187"/>
    </source>
</evidence>
<dbReference type="Pfam" id="PF19335">
    <property type="entry name" value="HMBD"/>
    <property type="match status" value="1"/>
</dbReference>
<dbReference type="InterPro" id="IPR058792">
    <property type="entry name" value="Beta-barrel_RND_2"/>
</dbReference>
<dbReference type="GO" id="GO:0060003">
    <property type="term" value="P:copper ion export"/>
    <property type="evidence" value="ECO:0007669"/>
    <property type="project" value="TreeGrafter"/>
</dbReference>
<dbReference type="SUPFAM" id="SSF111369">
    <property type="entry name" value="HlyD-like secretion proteins"/>
    <property type="match status" value="1"/>
</dbReference>
<name>A0A3M0A3D4_9GAMM</name>
<dbReference type="Pfam" id="PF25954">
    <property type="entry name" value="Beta-barrel_RND_2"/>
    <property type="match status" value="1"/>
</dbReference>
<dbReference type="GO" id="GO:0015679">
    <property type="term" value="P:plasma membrane copper ion transport"/>
    <property type="evidence" value="ECO:0007669"/>
    <property type="project" value="TreeGrafter"/>
</dbReference>
<dbReference type="NCBIfam" id="TIGR01730">
    <property type="entry name" value="RND_mfp"/>
    <property type="match status" value="1"/>
</dbReference>
<evidence type="ECO:0000256" key="1">
    <source>
        <dbReference type="ARBA" id="ARBA00009477"/>
    </source>
</evidence>
<gene>
    <name evidence="9" type="ORF">DFR27_2305</name>
</gene>
<keyword evidence="3" id="KW-0732">Signal</keyword>
<dbReference type="GO" id="GO:0016020">
    <property type="term" value="C:membrane"/>
    <property type="evidence" value="ECO:0007669"/>
    <property type="project" value="InterPro"/>
</dbReference>
<comment type="caution">
    <text evidence="9">The sequence shown here is derived from an EMBL/GenBank/DDBJ whole genome shotgun (WGS) entry which is preliminary data.</text>
</comment>
<keyword evidence="2" id="KW-0813">Transport</keyword>